<proteinExistence type="predicted"/>
<sequence length="239" mass="25712">MNEAWPQRYKERRFGLLLAILLVLLAGPPILIGFGLSAVWFDGLMSVLMLAAIVSLCFEPQQRIFALLLGIPSILLSLGGHLLPGAIAAWPLFLGHLCEVLFLFGSAVLIVKSLFGSRSISFDSILGAVCGYLFLGLGWAVLYAMIESLRPGSFEIDQSLAPVGEAARPLSDVLTYYSFVTLTTVGYGDVVPISAATRTCAWIEAITGQFYLAVIVAGLVSLLVTRKRTPQDSGEVDSE</sequence>
<keyword evidence="4" id="KW-1185">Reference proteome</keyword>
<feature type="transmembrane region" description="Helical" evidence="1">
    <location>
        <begin position="89"/>
        <end position="111"/>
    </location>
</feature>
<protein>
    <submittedName>
        <fullName evidence="3">Ion channel</fullName>
    </submittedName>
</protein>
<evidence type="ECO:0000259" key="2">
    <source>
        <dbReference type="Pfam" id="PF07885"/>
    </source>
</evidence>
<dbReference type="SUPFAM" id="SSF81324">
    <property type="entry name" value="Voltage-gated potassium channels"/>
    <property type="match status" value="1"/>
</dbReference>
<keyword evidence="1" id="KW-0472">Membrane</keyword>
<keyword evidence="1" id="KW-1133">Transmembrane helix</keyword>
<dbReference type="Pfam" id="PF07885">
    <property type="entry name" value="Ion_trans_2"/>
    <property type="match status" value="1"/>
</dbReference>
<feature type="transmembrane region" description="Helical" evidence="1">
    <location>
        <begin position="123"/>
        <end position="146"/>
    </location>
</feature>
<name>A0A517Y6J2_9BACT</name>
<gene>
    <name evidence="3" type="ORF">ETAA8_09360</name>
</gene>
<organism evidence="3 4">
    <name type="scientific">Anatilimnocola aggregata</name>
    <dbReference type="NCBI Taxonomy" id="2528021"/>
    <lineage>
        <taxon>Bacteria</taxon>
        <taxon>Pseudomonadati</taxon>
        <taxon>Planctomycetota</taxon>
        <taxon>Planctomycetia</taxon>
        <taxon>Pirellulales</taxon>
        <taxon>Pirellulaceae</taxon>
        <taxon>Anatilimnocola</taxon>
    </lineage>
</organism>
<dbReference type="AlphaFoldDB" id="A0A517Y6J2"/>
<feature type="transmembrane region" description="Helical" evidence="1">
    <location>
        <begin position="65"/>
        <end position="83"/>
    </location>
</feature>
<feature type="transmembrane region" description="Helical" evidence="1">
    <location>
        <begin position="14"/>
        <end position="32"/>
    </location>
</feature>
<dbReference type="Proteomes" id="UP000315017">
    <property type="component" value="Chromosome"/>
</dbReference>
<feature type="transmembrane region" description="Helical" evidence="1">
    <location>
        <begin position="38"/>
        <end position="58"/>
    </location>
</feature>
<evidence type="ECO:0000313" key="4">
    <source>
        <dbReference type="Proteomes" id="UP000315017"/>
    </source>
</evidence>
<reference evidence="3 4" key="1">
    <citation type="submission" date="2019-02" db="EMBL/GenBank/DDBJ databases">
        <title>Deep-cultivation of Planctomycetes and their phenomic and genomic characterization uncovers novel biology.</title>
        <authorList>
            <person name="Wiegand S."/>
            <person name="Jogler M."/>
            <person name="Boedeker C."/>
            <person name="Pinto D."/>
            <person name="Vollmers J."/>
            <person name="Rivas-Marin E."/>
            <person name="Kohn T."/>
            <person name="Peeters S.H."/>
            <person name="Heuer A."/>
            <person name="Rast P."/>
            <person name="Oberbeckmann S."/>
            <person name="Bunk B."/>
            <person name="Jeske O."/>
            <person name="Meyerdierks A."/>
            <person name="Storesund J.E."/>
            <person name="Kallscheuer N."/>
            <person name="Luecker S."/>
            <person name="Lage O.M."/>
            <person name="Pohl T."/>
            <person name="Merkel B.J."/>
            <person name="Hornburger P."/>
            <person name="Mueller R.-W."/>
            <person name="Bruemmer F."/>
            <person name="Labrenz M."/>
            <person name="Spormann A.M."/>
            <person name="Op den Camp H."/>
            <person name="Overmann J."/>
            <person name="Amann R."/>
            <person name="Jetten M.S.M."/>
            <person name="Mascher T."/>
            <person name="Medema M.H."/>
            <person name="Devos D.P."/>
            <person name="Kaster A.-K."/>
            <person name="Ovreas L."/>
            <person name="Rohde M."/>
            <person name="Galperin M.Y."/>
            <person name="Jogler C."/>
        </authorList>
    </citation>
    <scope>NUCLEOTIDE SEQUENCE [LARGE SCALE GENOMIC DNA]</scope>
    <source>
        <strain evidence="3 4">ETA_A8</strain>
    </source>
</reference>
<dbReference type="Gene3D" id="1.10.287.70">
    <property type="match status" value="1"/>
</dbReference>
<feature type="transmembrane region" description="Helical" evidence="1">
    <location>
        <begin position="201"/>
        <end position="224"/>
    </location>
</feature>
<feature type="domain" description="Potassium channel" evidence="2">
    <location>
        <begin position="175"/>
        <end position="223"/>
    </location>
</feature>
<dbReference type="KEGG" id="aagg:ETAA8_09360"/>
<evidence type="ECO:0000313" key="3">
    <source>
        <dbReference type="EMBL" id="QDU25864.1"/>
    </source>
</evidence>
<accession>A0A517Y6J2</accession>
<evidence type="ECO:0000256" key="1">
    <source>
        <dbReference type="SAM" id="Phobius"/>
    </source>
</evidence>
<keyword evidence="1" id="KW-0812">Transmembrane</keyword>
<dbReference type="EMBL" id="CP036274">
    <property type="protein sequence ID" value="QDU25864.1"/>
    <property type="molecule type" value="Genomic_DNA"/>
</dbReference>
<dbReference type="InterPro" id="IPR013099">
    <property type="entry name" value="K_chnl_dom"/>
</dbReference>